<keyword evidence="4 8" id="KW-0479">Metal-binding</keyword>
<name>A0A9P6L087_9MICR</name>
<dbReference type="CDD" id="cd10507">
    <property type="entry name" value="Zn-ribbon_RPA12"/>
    <property type="match status" value="1"/>
</dbReference>
<feature type="binding site" evidence="8">
    <location>
        <position position="64"/>
    </location>
    <ligand>
        <name>Zn(2+)</name>
        <dbReference type="ChEBI" id="CHEBI:29105"/>
        <label>2</label>
    </ligand>
</feature>
<feature type="binding site" evidence="8">
    <location>
        <position position="61"/>
    </location>
    <ligand>
        <name>Zn(2+)</name>
        <dbReference type="ChEBI" id="CHEBI:29105"/>
        <label>2</label>
    </ligand>
</feature>
<dbReference type="InterPro" id="IPR034004">
    <property type="entry name" value="Zn_ribbon_RPA12_C"/>
</dbReference>
<dbReference type="OrthoDB" id="10056816at2759"/>
<evidence type="ECO:0000259" key="10">
    <source>
        <dbReference type="PROSITE" id="PS51133"/>
    </source>
</evidence>
<evidence type="ECO:0000256" key="2">
    <source>
        <dbReference type="ARBA" id="ARBA00018784"/>
    </source>
</evidence>
<feature type="binding site" evidence="8">
    <location>
        <position position="23"/>
    </location>
    <ligand>
        <name>Zn(2+)</name>
        <dbReference type="ChEBI" id="CHEBI:29105"/>
        <label>1</label>
    </ligand>
</feature>
<dbReference type="GO" id="GO:0008270">
    <property type="term" value="F:zinc ion binding"/>
    <property type="evidence" value="ECO:0007669"/>
    <property type="project" value="UniProtKB-KW"/>
</dbReference>
<dbReference type="AlphaFoldDB" id="A0A9P6L087"/>
<evidence type="ECO:0000256" key="5">
    <source>
        <dbReference type="ARBA" id="ARBA00022771"/>
    </source>
</evidence>
<gene>
    <name evidence="11" type="primary">RPA12</name>
    <name evidence="11" type="ORF">NGRA_0334</name>
</gene>
<evidence type="ECO:0000256" key="7">
    <source>
        <dbReference type="ARBA" id="ARBA00023242"/>
    </source>
</evidence>
<keyword evidence="5 9" id="KW-0863">Zinc-finger</keyword>
<evidence type="ECO:0000256" key="3">
    <source>
        <dbReference type="ARBA" id="ARBA00022478"/>
    </source>
</evidence>
<evidence type="ECO:0000256" key="8">
    <source>
        <dbReference type="PIRSR" id="PIRSR005586-1"/>
    </source>
</evidence>
<feature type="binding site" evidence="8">
    <location>
        <position position="5"/>
    </location>
    <ligand>
        <name>Zn(2+)</name>
        <dbReference type="ChEBI" id="CHEBI:29105"/>
        <label>1</label>
    </ligand>
</feature>
<evidence type="ECO:0000256" key="1">
    <source>
        <dbReference type="ARBA" id="ARBA00004604"/>
    </source>
</evidence>
<evidence type="ECO:0000313" key="12">
    <source>
        <dbReference type="Proteomes" id="UP000740883"/>
    </source>
</evidence>
<keyword evidence="3 11" id="KW-0804">Transcription</keyword>
<protein>
    <recommendedName>
        <fullName evidence="2">DNA-directed RNA polymerase I subunit RPA12</fullName>
    </recommendedName>
</protein>
<dbReference type="EMBL" id="SBJO01000011">
    <property type="protein sequence ID" value="KAF9764727.1"/>
    <property type="molecule type" value="Genomic_DNA"/>
</dbReference>
<feature type="binding site" evidence="8">
    <location>
        <position position="91"/>
    </location>
    <ligand>
        <name>Zn(2+)</name>
        <dbReference type="ChEBI" id="CHEBI:29105"/>
        <label>2</label>
    </ligand>
</feature>
<evidence type="ECO:0000256" key="4">
    <source>
        <dbReference type="ARBA" id="ARBA00022723"/>
    </source>
</evidence>
<dbReference type="Proteomes" id="UP000740883">
    <property type="component" value="Unassembled WGS sequence"/>
</dbReference>
<reference evidence="11 12" key="1">
    <citation type="journal article" date="2020" name="Genome Biol. Evol.">
        <title>Comparative genomics of strictly vertically transmitted, feminizing microsporidia endosymbionts of amphipod crustaceans.</title>
        <authorList>
            <person name="Cormier A."/>
            <person name="Chebbi M.A."/>
            <person name="Giraud I."/>
            <person name="Wattier R."/>
            <person name="Teixeira M."/>
            <person name="Gilbert C."/>
            <person name="Rigaud T."/>
            <person name="Cordaux R."/>
        </authorList>
    </citation>
    <scope>NUCLEOTIDE SEQUENCE [LARGE SCALE GENOMIC DNA]</scope>
    <source>
        <strain evidence="11 12">Ou3-Ou53</strain>
    </source>
</reference>
<feature type="binding site" evidence="8">
    <location>
        <position position="20"/>
    </location>
    <ligand>
        <name>Zn(2+)</name>
        <dbReference type="ChEBI" id="CHEBI:29105"/>
        <label>1</label>
    </ligand>
</feature>
<sequence>MFCACGTLVSIKSNTSELKCNRCDRTLALEEIKEISMHKDIIHDIKIDLKEVKGAKIKYQCPNCGADEMMYNTAQLRSADEGQTVFYSCECGYKQTVQS</sequence>
<dbReference type="InterPro" id="IPR001222">
    <property type="entry name" value="Znf_TFIIS"/>
</dbReference>
<dbReference type="InterPro" id="IPR012164">
    <property type="entry name" value="Rpa12/Rpb9/Rpc10/TFS"/>
</dbReference>
<keyword evidence="7" id="KW-0539">Nucleus</keyword>
<dbReference type="SMART" id="SM00440">
    <property type="entry name" value="ZnF_C2C2"/>
    <property type="match status" value="1"/>
</dbReference>
<feature type="domain" description="TFIIS-type" evidence="10">
    <location>
        <begin position="57"/>
        <end position="96"/>
    </location>
</feature>
<accession>A0A9P6L087</accession>
<dbReference type="GO" id="GO:0005736">
    <property type="term" value="C:RNA polymerase I complex"/>
    <property type="evidence" value="ECO:0007669"/>
    <property type="project" value="TreeGrafter"/>
</dbReference>
<dbReference type="Pfam" id="PF01096">
    <property type="entry name" value="Zn_ribbon_TFIIS"/>
    <property type="match status" value="1"/>
</dbReference>
<keyword evidence="12" id="KW-1185">Reference proteome</keyword>
<dbReference type="GO" id="GO:0003899">
    <property type="term" value="F:DNA-directed RNA polymerase activity"/>
    <property type="evidence" value="ECO:0007669"/>
    <property type="project" value="InterPro"/>
</dbReference>
<comment type="subcellular location">
    <subcellularLocation>
        <location evidence="1">Nucleus</location>
        <location evidence="1">Nucleolus</location>
    </subcellularLocation>
</comment>
<evidence type="ECO:0000256" key="6">
    <source>
        <dbReference type="ARBA" id="ARBA00022833"/>
    </source>
</evidence>
<dbReference type="PIRSF" id="PIRSF005586">
    <property type="entry name" value="RNApol_RpoM"/>
    <property type="match status" value="1"/>
</dbReference>
<evidence type="ECO:0000256" key="9">
    <source>
        <dbReference type="PIRSR" id="PIRSR005586-2"/>
    </source>
</evidence>
<dbReference type="GO" id="GO:0003676">
    <property type="term" value="F:nucleic acid binding"/>
    <property type="evidence" value="ECO:0007669"/>
    <property type="project" value="InterPro"/>
</dbReference>
<dbReference type="PROSITE" id="PS51133">
    <property type="entry name" value="ZF_TFIIS_2"/>
    <property type="match status" value="1"/>
</dbReference>
<keyword evidence="6 8" id="KW-0862">Zinc</keyword>
<dbReference type="PANTHER" id="PTHR11239">
    <property type="entry name" value="DNA-DIRECTED RNA POLYMERASE"/>
    <property type="match status" value="1"/>
</dbReference>
<feature type="binding site" evidence="8">
    <location>
        <position position="3"/>
    </location>
    <ligand>
        <name>Zn(2+)</name>
        <dbReference type="ChEBI" id="CHEBI:29105"/>
        <label>1</label>
    </ligand>
</feature>
<dbReference type="Gene3D" id="2.20.25.10">
    <property type="match status" value="1"/>
</dbReference>
<feature type="binding site" evidence="8">
    <location>
        <position position="89"/>
    </location>
    <ligand>
        <name>Zn(2+)</name>
        <dbReference type="ChEBI" id="CHEBI:29105"/>
        <label>2</label>
    </ligand>
</feature>
<organism evidence="11 12">
    <name type="scientific">Nosema granulosis</name>
    <dbReference type="NCBI Taxonomy" id="83296"/>
    <lineage>
        <taxon>Eukaryota</taxon>
        <taxon>Fungi</taxon>
        <taxon>Fungi incertae sedis</taxon>
        <taxon>Microsporidia</taxon>
        <taxon>Nosematidae</taxon>
        <taxon>Nosema</taxon>
    </lineage>
</organism>
<comment type="caution">
    <text evidence="11">The sequence shown here is derived from an EMBL/GenBank/DDBJ whole genome shotgun (WGS) entry which is preliminary data.</text>
</comment>
<proteinExistence type="predicted"/>
<dbReference type="SUPFAM" id="SSF57783">
    <property type="entry name" value="Zinc beta-ribbon"/>
    <property type="match status" value="1"/>
</dbReference>
<keyword evidence="3 11" id="KW-0240">DNA-directed RNA polymerase</keyword>
<evidence type="ECO:0000313" key="11">
    <source>
        <dbReference type="EMBL" id="KAF9764727.1"/>
    </source>
</evidence>
<feature type="zinc finger region" description="C4-type" evidence="9">
    <location>
        <begin position="3"/>
        <end position="23"/>
    </location>
</feature>
<dbReference type="PANTHER" id="PTHR11239:SF14">
    <property type="entry name" value="DNA-DIRECTED RNA POLYMERASE I SUBUNIT RPA12"/>
    <property type="match status" value="1"/>
</dbReference>
<dbReference type="GO" id="GO:0006363">
    <property type="term" value="P:termination of RNA polymerase I transcription"/>
    <property type="evidence" value="ECO:0007669"/>
    <property type="project" value="TreeGrafter"/>
</dbReference>